<dbReference type="AlphaFoldDB" id="A0A2P2IP19"/>
<proteinExistence type="predicted"/>
<dbReference type="EMBL" id="GGEC01002444">
    <property type="protein sequence ID" value="MBW82927.1"/>
    <property type="molecule type" value="Transcribed_RNA"/>
</dbReference>
<evidence type="ECO:0000313" key="1">
    <source>
        <dbReference type="EMBL" id="MBW82927.1"/>
    </source>
</evidence>
<sequence>MKIFVHANGGHRLMRKSHFLFNTSFFPSSHTSP</sequence>
<protein>
    <submittedName>
        <fullName evidence="1">Uncharacterized protein</fullName>
    </submittedName>
</protein>
<name>A0A2P2IP19_RHIMU</name>
<reference evidence="1" key="1">
    <citation type="submission" date="2018-02" db="EMBL/GenBank/DDBJ databases">
        <title>Rhizophora mucronata_Transcriptome.</title>
        <authorList>
            <person name="Meera S.P."/>
            <person name="Sreeshan A."/>
            <person name="Augustine A."/>
        </authorList>
    </citation>
    <scope>NUCLEOTIDE SEQUENCE</scope>
    <source>
        <tissue evidence="1">Leaf</tissue>
    </source>
</reference>
<accession>A0A2P2IP19</accession>
<organism evidence="1">
    <name type="scientific">Rhizophora mucronata</name>
    <name type="common">Asiatic mangrove</name>
    <dbReference type="NCBI Taxonomy" id="61149"/>
    <lineage>
        <taxon>Eukaryota</taxon>
        <taxon>Viridiplantae</taxon>
        <taxon>Streptophyta</taxon>
        <taxon>Embryophyta</taxon>
        <taxon>Tracheophyta</taxon>
        <taxon>Spermatophyta</taxon>
        <taxon>Magnoliopsida</taxon>
        <taxon>eudicotyledons</taxon>
        <taxon>Gunneridae</taxon>
        <taxon>Pentapetalae</taxon>
        <taxon>rosids</taxon>
        <taxon>fabids</taxon>
        <taxon>Malpighiales</taxon>
        <taxon>Rhizophoraceae</taxon>
        <taxon>Rhizophora</taxon>
    </lineage>
</organism>